<gene>
    <name evidence="3" type="ORF">M1L60_09940</name>
</gene>
<dbReference type="InterPro" id="IPR021449">
    <property type="entry name" value="DUF3099"/>
</dbReference>
<evidence type="ECO:0000313" key="3">
    <source>
        <dbReference type="EMBL" id="MCO8270912.1"/>
    </source>
</evidence>
<keyword evidence="2" id="KW-0472">Membrane</keyword>
<name>A0ABT1DJ97_9ACTN</name>
<dbReference type="Proteomes" id="UP001523369">
    <property type="component" value="Unassembled WGS sequence"/>
</dbReference>
<dbReference type="RefSeq" id="WP_253237033.1">
    <property type="nucleotide sequence ID" value="NZ_JAMYJR010000009.1"/>
</dbReference>
<comment type="caution">
    <text evidence="3">The sequence shown here is derived from an EMBL/GenBank/DDBJ whole genome shotgun (WGS) entry which is preliminary data.</text>
</comment>
<evidence type="ECO:0000313" key="4">
    <source>
        <dbReference type="Proteomes" id="UP001523369"/>
    </source>
</evidence>
<organism evidence="3 4">
    <name type="scientific">Paractinoplanes aksuensis</name>
    <dbReference type="NCBI Taxonomy" id="2939490"/>
    <lineage>
        <taxon>Bacteria</taxon>
        <taxon>Bacillati</taxon>
        <taxon>Actinomycetota</taxon>
        <taxon>Actinomycetes</taxon>
        <taxon>Micromonosporales</taxon>
        <taxon>Micromonosporaceae</taxon>
        <taxon>Paractinoplanes</taxon>
    </lineage>
</organism>
<dbReference type="Pfam" id="PF11298">
    <property type="entry name" value="DUF3099"/>
    <property type="match status" value="1"/>
</dbReference>
<dbReference type="EMBL" id="JAMYJR010000009">
    <property type="protein sequence ID" value="MCO8270912.1"/>
    <property type="molecule type" value="Genomic_DNA"/>
</dbReference>
<evidence type="ECO:0000256" key="1">
    <source>
        <dbReference type="SAM" id="MobiDB-lite"/>
    </source>
</evidence>
<keyword evidence="2" id="KW-0812">Transmembrane</keyword>
<keyword evidence="2" id="KW-1133">Transmembrane helix</keyword>
<feature type="compositionally biased region" description="Polar residues" evidence="1">
    <location>
        <begin position="103"/>
        <end position="112"/>
    </location>
</feature>
<accession>A0ABT1DJ97</accession>
<reference evidence="3 4" key="1">
    <citation type="submission" date="2022-06" db="EMBL/GenBank/DDBJ databases">
        <title>New Species of the Genus Actinoplanes, ActinopZanes ferrugineus.</title>
        <authorList>
            <person name="Ding P."/>
        </authorList>
    </citation>
    <scope>NUCLEOTIDE SEQUENCE [LARGE SCALE GENOMIC DNA]</scope>
    <source>
        <strain evidence="3 4">TRM88003</strain>
    </source>
</reference>
<feature type="compositionally biased region" description="Basic and acidic residues" evidence="1">
    <location>
        <begin position="84"/>
        <end position="97"/>
    </location>
</feature>
<sequence>MKKQPDRAVLITDAARSPEEQFRWRQIRYVTMMSIRAACLIVGAVLLSIRPPLLGLWLILCAAGMVFLPWAAVLIANDRPPKTKAERAADALAREPKPPASLPQHSAETTEYLTIDLEPTETGERWTSADPRDREKR</sequence>
<proteinExistence type="predicted"/>
<protein>
    <submittedName>
        <fullName evidence="3">DUF3099 domain-containing protein</fullName>
    </submittedName>
</protein>
<feature type="region of interest" description="Disordered" evidence="1">
    <location>
        <begin position="84"/>
        <end position="137"/>
    </location>
</feature>
<evidence type="ECO:0000256" key="2">
    <source>
        <dbReference type="SAM" id="Phobius"/>
    </source>
</evidence>
<feature type="transmembrane region" description="Helical" evidence="2">
    <location>
        <begin position="55"/>
        <end position="77"/>
    </location>
</feature>
<feature type="transmembrane region" description="Helical" evidence="2">
    <location>
        <begin position="29"/>
        <end position="49"/>
    </location>
</feature>
<keyword evidence="4" id="KW-1185">Reference proteome</keyword>